<protein>
    <submittedName>
        <fullName evidence="3">DUF4350 domain-containing protein</fullName>
    </submittedName>
</protein>
<accession>A0ABW4VYU6</accession>
<feature type="domain" description="DUF4350" evidence="2">
    <location>
        <begin position="41"/>
        <end position="210"/>
    </location>
</feature>
<evidence type="ECO:0000259" key="2">
    <source>
        <dbReference type="Pfam" id="PF14258"/>
    </source>
</evidence>
<feature type="transmembrane region" description="Helical" evidence="1">
    <location>
        <begin position="12"/>
        <end position="29"/>
    </location>
</feature>
<evidence type="ECO:0000256" key="1">
    <source>
        <dbReference type="SAM" id="Phobius"/>
    </source>
</evidence>
<comment type="caution">
    <text evidence="3">The sequence shown here is derived from an EMBL/GenBank/DDBJ whole genome shotgun (WGS) entry which is preliminary data.</text>
</comment>
<keyword evidence="1" id="KW-1133">Transmembrane helix</keyword>
<keyword evidence="4" id="KW-1185">Reference proteome</keyword>
<dbReference type="RefSeq" id="WP_377555437.1">
    <property type="nucleotide sequence ID" value="NZ_JBHUHQ010000009.1"/>
</dbReference>
<keyword evidence="1" id="KW-0812">Transmembrane</keyword>
<evidence type="ECO:0000313" key="3">
    <source>
        <dbReference type="EMBL" id="MFD2043705.1"/>
    </source>
</evidence>
<reference evidence="4" key="1">
    <citation type="journal article" date="2019" name="Int. J. Syst. Evol. Microbiol.">
        <title>The Global Catalogue of Microorganisms (GCM) 10K type strain sequencing project: providing services to taxonomists for standard genome sequencing and annotation.</title>
        <authorList>
            <consortium name="The Broad Institute Genomics Platform"/>
            <consortium name="The Broad Institute Genome Sequencing Center for Infectious Disease"/>
            <person name="Wu L."/>
            <person name="Ma J."/>
        </authorList>
    </citation>
    <scope>NUCLEOTIDE SEQUENCE [LARGE SCALE GENOMIC DNA]</scope>
    <source>
        <strain evidence="4">R28</strain>
    </source>
</reference>
<dbReference type="EMBL" id="JBHUHQ010000009">
    <property type="protein sequence ID" value="MFD2043705.1"/>
    <property type="molecule type" value="Genomic_DNA"/>
</dbReference>
<name>A0ABW4VYU6_9BACI</name>
<feature type="transmembrane region" description="Helical" evidence="1">
    <location>
        <begin position="240"/>
        <end position="257"/>
    </location>
</feature>
<dbReference type="InterPro" id="IPR025646">
    <property type="entry name" value="DUF4350"/>
</dbReference>
<sequence>MQKSSSSKRVWLLLLILVCIFIMISYFISSKQPQEFPSYVSDSPSPTGSKALYTYLQNETSSVVTWRHEPHLLSKENKQQILLMIEPFFIPKQEEMNVYIEFMNAGNTILLLKNNPDGMFGLKTEPIAIDPEESVTITDEQGEEYISNTYSPVRLKSDRDDDVLLSDDAGVMALKRSFGEGSLIVGSSPDWVTNEFILEKDHVEIVFSLLYGESWDTLLVDEYLHRAGQSPTLLTLYPKWLLVGVVQSILLTVLWLWHQGKRFGPIRIPREETVRFSDERLKALSAWYQRGRRHHDSLMIQVDYVKLLMQERWGIPYRKAWADRTDQLIRKRTNMTEEEIHTFVNGIRDLIQKRSINKQEYVGWSKKIDKLRKEVEKG</sequence>
<keyword evidence="1" id="KW-0472">Membrane</keyword>
<proteinExistence type="predicted"/>
<dbReference type="Proteomes" id="UP001597383">
    <property type="component" value="Unassembled WGS sequence"/>
</dbReference>
<dbReference type="Pfam" id="PF14258">
    <property type="entry name" value="DUF4350"/>
    <property type="match status" value="1"/>
</dbReference>
<gene>
    <name evidence="3" type="ORF">ACFSJF_05355</name>
</gene>
<evidence type="ECO:0000313" key="4">
    <source>
        <dbReference type="Proteomes" id="UP001597383"/>
    </source>
</evidence>
<organism evidence="3 4">
    <name type="scientific">Ornithinibacillus salinisoli</name>
    <dbReference type="NCBI Taxonomy" id="1848459"/>
    <lineage>
        <taxon>Bacteria</taxon>
        <taxon>Bacillati</taxon>
        <taxon>Bacillota</taxon>
        <taxon>Bacilli</taxon>
        <taxon>Bacillales</taxon>
        <taxon>Bacillaceae</taxon>
        <taxon>Ornithinibacillus</taxon>
    </lineage>
</organism>